<dbReference type="PANTHER" id="PTHR43304:SF1">
    <property type="entry name" value="PAC DOMAIN-CONTAINING PROTEIN"/>
    <property type="match status" value="1"/>
</dbReference>
<evidence type="ECO:0000256" key="3">
    <source>
        <dbReference type="ARBA" id="ARBA00022553"/>
    </source>
</evidence>
<name>A0A7X2LRD3_9BURK</name>
<proteinExistence type="predicted"/>
<comment type="caution">
    <text evidence="8">The sequence shown here is derived from an EMBL/GenBank/DDBJ whole genome shotgun (WGS) entry which is preliminary data.</text>
</comment>
<dbReference type="InterPro" id="IPR013656">
    <property type="entry name" value="PAS_4"/>
</dbReference>
<dbReference type="InterPro" id="IPR000014">
    <property type="entry name" value="PAS"/>
</dbReference>
<gene>
    <name evidence="8" type="ORF">GJ700_11465</name>
</gene>
<dbReference type="FunFam" id="3.30.450.20:FF:000099">
    <property type="entry name" value="Sensory box sensor histidine kinase"/>
    <property type="match status" value="2"/>
</dbReference>
<organism evidence="8 9">
    <name type="scientific">Pseudoduganella rivuli</name>
    <dbReference type="NCBI Taxonomy" id="2666085"/>
    <lineage>
        <taxon>Bacteria</taxon>
        <taxon>Pseudomonadati</taxon>
        <taxon>Pseudomonadota</taxon>
        <taxon>Betaproteobacteria</taxon>
        <taxon>Burkholderiales</taxon>
        <taxon>Oxalobacteraceae</taxon>
        <taxon>Telluria group</taxon>
        <taxon>Pseudoduganella</taxon>
    </lineage>
</organism>
<dbReference type="RefSeq" id="WP_154373775.1">
    <property type="nucleotide sequence ID" value="NZ_WKJJ01000006.1"/>
</dbReference>
<evidence type="ECO:0000259" key="7">
    <source>
        <dbReference type="PROSITE" id="PS50113"/>
    </source>
</evidence>
<dbReference type="NCBIfam" id="TIGR00229">
    <property type="entry name" value="sensory_box"/>
    <property type="match status" value="3"/>
</dbReference>
<dbReference type="PANTHER" id="PTHR43304">
    <property type="entry name" value="PHYTOCHROME-LIKE PROTEIN CPH1"/>
    <property type="match status" value="1"/>
</dbReference>
<dbReference type="PROSITE" id="PS50113">
    <property type="entry name" value="PAC"/>
    <property type="match status" value="1"/>
</dbReference>
<evidence type="ECO:0000256" key="4">
    <source>
        <dbReference type="ARBA" id="ARBA00022679"/>
    </source>
</evidence>
<protein>
    <recommendedName>
        <fullName evidence="2">histidine kinase</fullName>
        <ecNumber evidence="2">2.7.13.3</ecNumber>
    </recommendedName>
</protein>
<evidence type="ECO:0000256" key="1">
    <source>
        <dbReference type="ARBA" id="ARBA00000085"/>
    </source>
</evidence>
<dbReference type="InterPro" id="IPR035965">
    <property type="entry name" value="PAS-like_dom_sf"/>
</dbReference>
<dbReference type="InterPro" id="IPR013655">
    <property type="entry name" value="PAS_fold_3"/>
</dbReference>
<dbReference type="Gene3D" id="3.30.450.20">
    <property type="entry name" value="PAS domain"/>
    <property type="match status" value="3"/>
</dbReference>
<dbReference type="InterPro" id="IPR001610">
    <property type="entry name" value="PAC"/>
</dbReference>
<dbReference type="InterPro" id="IPR000700">
    <property type="entry name" value="PAS-assoc_C"/>
</dbReference>
<feature type="domain" description="PAS" evidence="6">
    <location>
        <begin position="133"/>
        <end position="203"/>
    </location>
</feature>
<evidence type="ECO:0000256" key="2">
    <source>
        <dbReference type="ARBA" id="ARBA00012438"/>
    </source>
</evidence>
<dbReference type="InterPro" id="IPR052162">
    <property type="entry name" value="Sensor_kinase/Photoreceptor"/>
</dbReference>
<dbReference type="GO" id="GO:0004673">
    <property type="term" value="F:protein histidine kinase activity"/>
    <property type="evidence" value="ECO:0007669"/>
    <property type="project" value="UniProtKB-EC"/>
</dbReference>
<sequence>MEQSDVANLAGVSLRDAGEFILHAIDEGFILLDHEFRIRCINDEALRLDGRPRSAILGLTYWDAWPGSENLPVAKAFRTALRDRSRTTVEQCCRHDGQELWQEARVFPFGEGLAVFYKNITERKLAEQAIRESETKFRNIADAIPQIVWSARPDGFADYFNRQWYNYTGLPENRGEGEAWLNLFHPDDQPALMARWQHSLATGAPYEVEFRIRHHSGQYRWTLGRALPVRNEQGEIVRWMGTSTDIHERVMAEEARRISESEFRTLAENIPQLAWMADRNGDIFWYNNRWFAYTGATLDEMKGWGWQKVHHPDHVERVVALYRKRIVEEQCMWEDTFPLRGADGQYRWFLSRAMPICDEDGHVLRADTGP</sequence>
<evidence type="ECO:0000313" key="9">
    <source>
        <dbReference type="Proteomes" id="UP000446768"/>
    </source>
</evidence>
<keyword evidence="3" id="KW-0597">Phosphoprotein</keyword>
<feature type="domain" description="PAS" evidence="6">
    <location>
        <begin position="259"/>
        <end position="330"/>
    </location>
</feature>
<dbReference type="SMART" id="SM00091">
    <property type="entry name" value="PAS"/>
    <property type="match status" value="3"/>
</dbReference>
<comment type="catalytic activity">
    <reaction evidence="1">
        <text>ATP + protein L-histidine = ADP + protein N-phospho-L-histidine.</text>
        <dbReference type="EC" id="2.7.13.3"/>
    </reaction>
</comment>
<dbReference type="CDD" id="cd00130">
    <property type="entry name" value="PAS"/>
    <property type="match status" value="3"/>
</dbReference>
<keyword evidence="4" id="KW-0808">Transferase</keyword>
<dbReference type="AlphaFoldDB" id="A0A7X2LRD3"/>
<evidence type="ECO:0000313" key="8">
    <source>
        <dbReference type="EMBL" id="MRV72330.1"/>
    </source>
</evidence>
<keyword evidence="5" id="KW-0418">Kinase</keyword>
<dbReference type="EMBL" id="WKJJ01000006">
    <property type="protein sequence ID" value="MRV72330.1"/>
    <property type="molecule type" value="Genomic_DNA"/>
</dbReference>
<feature type="domain" description="PAC" evidence="7">
    <location>
        <begin position="206"/>
        <end position="258"/>
    </location>
</feature>
<dbReference type="PROSITE" id="PS50112">
    <property type="entry name" value="PAS"/>
    <property type="match status" value="2"/>
</dbReference>
<dbReference type="SUPFAM" id="SSF55785">
    <property type="entry name" value="PYP-like sensor domain (PAS domain)"/>
    <property type="match status" value="3"/>
</dbReference>
<accession>A0A7X2LRD3</accession>
<dbReference type="Proteomes" id="UP000446768">
    <property type="component" value="Unassembled WGS sequence"/>
</dbReference>
<keyword evidence="9" id="KW-1185">Reference proteome</keyword>
<dbReference type="Pfam" id="PF08447">
    <property type="entry name" value="PAS_3"/>
    <property type="match status" value="2"/>
</dbReference>
<reference evidence="8 9" key="1">
    <citation type="submission" date="2019-11" db="EMBL/GenBank/DDBJ databases">
        <title>Novel species isolated from a subtropical stream in China.</title>
        <authorList>
            <person name="Lu H."/>
        </authorList>
    </citation>
    <scope>NUCLEOTIDE SEQUENCE [LARGE SCALE GENOMIC DNA]</scope>
    <source>
        <strain evidence="8 9">FT92W</strain>
    </source>
</reference>
<evidence type="ECO:0000259" key="6">
    <source>
        <dbReference type="PROSITE" id="PS50112"/>
    </source>
</evidence>
<evidence type="ECO:0000256" key="5">
    <source>
        <dbReference type="ARBA" id="ARBA00022777"/>
    </source>
</evidence>
<dbReference type="Pfam" id="PF08448">
    <property type="entry name" value="PAS_4"/>
    <property type="match status" value="1"/>
</dbReference>
<dbReference type="EC" id="2.7.13.3" evidence="2"/>
<dbReference type="SMART" id="SM00086">
    <property type="entry name" value="PAC"/>
    <property type="match status" value="1"/>
</dbReference>